<evidence type="ECO:0000313" key="3">
    <source>
        <dbReference type="Proteomes" id="UP001495147"/>
    </source>
</evidence>
<keyword evidence="3" id="KW-1185">Reference proteome</keyword>
<organism evidence="2 3">
    <name type="scientific">Roseateles paludis</name>
    <dbReference type="NCBI Taxonomy" id="3145238"/>
    <lineage>
        <taxon>Bacteria</taxon>
        <taxon>Pseudomonadati</taxon>
        <taxon>Pseudomonadota</taxon>
        <taxon>Betaproteobacteria</taxon>
        <taxon>Burkholderiales</taxon>
        <taxon>Sphaerotilaceae</taxon>
        <taxon>Roseateles</taxon>
    </lineage>
</organism>
<dbReference type="EMBL" id="JBDPZD010000004">
    <property type="protein sequence ID" value="MEO3692593.1"/>
    <property type="molecule type" value="Genomic_DNA"/>
</dbReference>
<keyword evidence="1" id="KW-0732">Signal</keyword>
<comment type="caution">
    <text evidence="2">The sequence shown here is derived from an EMBL/GenBank/DDBJ whole genome shotgun (WGS) entry which is preliminary data.</text>
</comment>
<accession>A0ABV0G4B5</accession>
<sequence>MTRCVFTAAAAAVVLVAAAPAQAQTHRPFPAYALRGELVVVQTPDVLLNDQPARLAPGARIKGDTNLLLQPASLIGQKLTVHYTVERGGLIMDVWVLNPAELANKVWPRTPQEAATWQFSPADQLWFKP</sequence>
<proteinExistence type="predicted"/>
<feature type="signal peptide" evidence="1">
    <location>
        <begin position="1"/>
        <end position="23"/>
    </location>
</feature>
<feature type="chain" id="PRO_5046474418" evidence="1">
    <location>
        <begin position="24"/>
        <end position="129"/>
    </location>
</feature>
<evidence type="ECO:0000256" key="1">
    <source>
        <dbReference type="SAM" id="SignalP"/>
    </source>
</evidence>
<dbReference type="RefSeq" id="WP_347705418.1">
    <property type="nucleotide sequence ID" value="NZ_JBDPZD010000004.1"/>
</dbReference>
<dbReference type="Proteomes" id="UP001495147">
    <property type="component" value="Unassembled WGS sequence"/>
</dbReference>
<name>A0ABV0G4B5_9BURK</name>
<gene>
    <name evidence="2" type="ORF">ABDJ85_14035</name>
</gene>
<reference evidence="2 3" key="1">
    <citation type="submission" date="2024-05" db="EMBL/GenBank/DDBJ databases">
        <title>Roseateles sp. DJS-2-20 16S ribosomal RNA gene Genome sequencing and assembly.</title>
        <authorList>
            <person name="Woo H."/>
        </authorList>
    </citation>
    <scope>NUCLEOTIDE SEQUENCE [LARGE SCALE GENOMIC DNA]</scope>
    <source>
        <strain evidence="2 3">DJS-2-20</strain>
    </source>
</reference>
<evidence type="ECO:0000313" key="2">
    <source>
        <dbReference type="EMBL" id="MEO3692593.1"/>
    </source>
</evidence>
<protein>
    <submittedName>
        <fullName evidence="2">Uncharacterized protein</fullName>
    </submittedName>
</protein>